<evidence type="ECO:0000259" key="8">
    <source>
        <dbReference type="Pfam" id="PF10411"/>
    </source>
</evidence>
<evidence type="ECO:0000313" key="11">
    <source>
        <dbReference type="Proteomes" id="UP000021816"/>
    </source>
</evidence>
<organism evidence="10 11">
    <name type="scientific">Candidatus Accumulibacter appositus</name>
    <dbReference type="NCBI Taxonomy" id="1454003"/>
    <lineage>
        <taxon>Bacteria</taxon>
        <taxon>Pseudomonadati</taxon>
        <taxon>Pseudomonadota</taxon>
        <taxon>Betaproteobacteria</taxon>
        <taxon>Candidatus Accumulibacter</taxon>
    </lineage>
</organism>
<dbReference type="Gene3D" id="3.40.30.10">
    <property type="entry name" value="Glutaredoxin"/>
    <property type="match status" value="1"/>
</dbReference>
<dbReference type="Pfam" id="PF10411">
    <property type="entry name" value="DsbC_N"/>
    <property type="match status" value="1"/>
</dbReference>
<dbReference type="Gene3D" id="3.10.450.70">
    <property type="entry name" value="Disulphide bond isomerase, DsbC/G, N-terminal"/>
    <property type="match status" value="1"/>
</dbReference>
<dbReference type="CDD" id="cd03020">
    <property type="entry name" value="DsbA_DsbC_DsbG"/>
    <property type="match status" value="1"/>
</dbReference>
<dbReference type="STRING" id="1454003.AW10_01831"/>
<evidence type="ECO:0000256" key="1">
    <source>
        <dbReference type="ARBA" id="ARBA00004418"/>
    </source>
</evidence>
<evidence type="ECO:0000256" key="4">
    <source>
        <dbReference type="ARBA" id="ARBA00022764"/>
    </source>
</evidence>
<dbReference type="InterPro" id="IPR051470">
    <property type="entry name" value="Thiol:disulfide_interchange"/>
</dbReference>
<dbReference type="PANTHER" id="PTHR35272">
    <property type="entry name" value="THIOL:DISULFIDE INTERCHANGE PROTEIN DSBC-RELATED"/>
    <property type="match status" value="1"/>
</dbReference>
<dbReference type="GO" id="GO:0042597">
    <property type="term" value="C:periplasmic space"/>
    <property type="evidence" value="ECO:0007669"/>
    <property type="project" value="UniProtKB-SubCell"/>
</dbReference>
<comment type="subcellular location">
    <subcellularLocation>
        <location evidence="1 7">Periplasm</location>
    </subcellularLocation>
</comment>
<dbReference type="InterPro" id="IPR009094">
    <property type="entry name" value="DiS-bond_isomerase_DsbC/G_N_sf"/>
</dbReference>
<feature type="chain" id="PRO_5010008588" description="Thiol:disulfide interchange protein" evidence="7">
    <location>
        <begin position="20"/>
        <end position="236"/>
    </location>
</feature>
<dbReference type="PANTHER" id="PTHR35272:SF3">
    <property type="entry name" value="THIOL:DISULFIDE INTERCHANGE PROTEIN DSBC"/>
    <property type="match status" value="1"/>
</dbReference>
<keyword evidence="3 7" id="KW-0732">Signal</keyword>
<comment type="similarity">
    <text evidence="2 7">Belongs to the thioredoxin family. DsbC subfamily.</text>
</comment>
<evidence type="ECO:0000256" key="5">
    <source>
        <dbReference type="ARBA" id="ARBA00023157"/>
    </source>
</evidence>
<keyword evidence="6 7" id="KW-0676">Redox-active center</keyword>
<evidence type="ECO:0000313" key="10">
    <source>
        <dbReference type="EMBL" id="EXI80398.1"/>
    </source>
</evidence>
<feature type="domain" description="Disulphide bond isomerase DsbC/G N-terminal" evidence="8">
    <location>
        <begin position="18"/>
        <end position="85"/>
    </location>
</feature>
<evidence type="ECO:0000256" key="3">
    <source>
        <dbReference type="ARBA" id="ARBA00022729"/>
    </source>
</evidence>
<comment type="function">
    <text evidence="7">Required for disulfide bond formation in some periplasmic proteins. Acts by transferring its disulfide bond to other proteins and is reduced in the process.</text>
</comment>
<dbReference type="PATRIC" id="fig|1454003.3.peg.1885"/>
<dbReference type="InterPro" id="IPR018950">
    <property type="entry name" value="DiS-bond_isomerase_DsbC/G_N"/>
</dbReference>
<dbReference type="InterPro" id="IPR036249">
    <property type="entry name" value="Thioredoxin-like_sf"/>
</dbReference>
<comment type="caution">
    <text evidence="10">The sequence shown here is derived from an EMBL/GenBank/DDBJ whole genome shotgun (WGS) entry which is preliminary data.</text>
</comment>
<evidence type="ECO:0000259" key="9">
    <source>
        <dbReference type="Pfam" id="PF13098"/>
    </source>
</evidence>
<protein>
    <recommendedName>
        <fullName evidence="7">Thiol:disulfide interchange protein</fullName>
    </recommendedName>
</protein>
<dbReference type="Pfam" id="PF13098">
    <property type="entry name" value="Thioredoxin_2"/>
    <property type="match status" value="1"/>
</dbReference>
<gene>
    <name evidence="10" type="primary">dsbC_2</name>
    <name evidence="10" type="ORF">AW10_01831</name>
</gene>
<keyword evidence="5" id="KW-1015">Disulfide bond</keyword>
<feature type="signal peptide" evidence="7">
    <location>
        <begin position="1"/>
        <end position="19"/>
    </location>
</feature>
<dbReference type="AlphaFoldDB" id="A0A011NCL4"/>
<dbReference type="InterPro" id="IPR012336">
    <property type="entry name" value="Thioredoxin-like_fold"/>
</dbReference>
<evidence type="ECO:0000256" key="7">
    <source>
        <dbReference type="RuleBase" id="RU364038"/>
    </source>
</evidence>
<reference evidence="10 11" key="1">
    <citation type="submission" date="2014-02" db="EMBL/GenBank/DDBJ databases">
        <title>Expanding our view of genomic diversity in Candidatus Accumulibacter clades.</title>
        <authorList>
            <person name="Skennerton C.T."/>
            <person name="Barr J.J."/>
            <person name="Slater F.R."/>
            <person name="Bond P.L."/>
            <person name="Tyson G.W."/>
        </authorList>
    </citation>
    <scope>NUCLEOTIDE SEQUENCE [LARGE SCALE GENOMIC DNA]</scope>
    <source>
        <strain evidence="11">BA-92</strain>
    </source>
</reference>
<dbReference type="InterPro" id="IPR033954">
    <property type="entry name" value="DiS-bond_Isoase_DsbC/G"/>
</dbReference>
<proteinExistence type="inferred from homology"/>
<keyword evidence="4 7" id="KW-0574">Periplasm</keyword>
<accession>A0A011NCL4</accession>
<evidence type="ECO:0000256" key="2">
    <source>
        <dbReference type="ARBA" id="ARBA00009813"/>
    </source>
</evidence>
<dbReference type="Proteomes" id="UP000021816">
    <property type="component" value="Unassembled WGS sequence"/>
</dbReference>
<dbReference type="SUPFAM" id="SSF54423">
    <property type="entry name" value="DsbC/DsbG N-terminal domain-like"/>
    <property type="match status" value="1"/>
</dbReference>
<name>A0A011NCL4_9PROT</name>
<sequence precursor="true">MSFKPLLLLLSLTLSLAHAADNAEALAGRLKQMYPATRVERVDPSEIPALYEVVMGQNTAYTDASGRYFVFGHLFDMQTQRDLTAERLEKQQRVAFSELPFADAIKTVRGNGERVLAVFSDPDCPYCQRLEGELEQLDNLTLYTFAYPLESLHPEAKDKAVSVWCAPDRARAWAELMTSGKAPAKRTCDHPVDRNIALAQRLGIQGTPTLLSADGRVLPGAASSERIEQWLVESRP</sequence>
<evidence type="ECO:0000256" key="6">
    <source>
        <dbReference type="ARBA" id="ARBA00023284"/>
    </source>
</evidence>
<dbReference type="EMBL" id="JEMX01000034">
    <property type="protein sequence ID" value="EXI80398.1"/>
    <property type="molecule type" value="Genomic_DNA"/>
</dbReference>
<dbReference type="SUPFAM" id="SSF52833">
    <property type="entry name" value="Thioredoxin-like"/>
    <property type="match status" value="1"/>
</dbReference>
<feature type="domain" description="Thioredoxin-like fold" evidence="9">
    <location>
        <begin position="109"/>
        <end position="231"/>
    </location>
</feature>